<dbReference type="PIRSF" id="PIRSF036979">
    <property type="entry name" value="Arginase"/>
    <property type="match status" value="1"/>
</dbReference>
<dbReference type="InterPro" id="IPR005925">
    <property type="entry name" value="Agmatinase-rel"/>
</dbReference>
<dbReference type="PROSITE" id="PS01053">
    <property type="entry name" value="ARGINASE_1"/>
    <property type="match status" value="1"/>
</dbReference>
<dbReference type="GO" id="GO:0033389">
    <property type="term" value="P:putrescine biosynthetic process from arginine, via agmatine"/>
    <property type="evidence" value="ECO:0007669"/>
    <property type="project" value="TreeGrafter"/>
</dbReference>
<dbReference type="GO" id="GO:0046872">
    <property type="term" value="F:metal ion binding"/>
    <property type="evidence" value="ECO:0007669"/>
    <property type="project" value="UniProtKB-KW"/>
</dbReference>
<dbReference type="AlphaFoldDB" id="A0A381TSN1"/>
<dbReference type="Gene3D" id="3.40.800.10">
    <property type="entry name" value="Ureohydrolase domain"/>
    <property type="match status" value="1"/>
</dbReference>
<organism evidence="4">
    <name type="scientific">marine metagenome</name>
    <dbReference type="NCBI Taxonomy" id="408172"/>
    <lineage>
        <taxon>unclassified sequences</taxon>
        <taxon>metagenomes</taxon>
        <taxon>ecological metagenomes</taxon>
    </lineage>
</organism>
<proteinExistence type="inferred from homology"/>
<name>A0A381TSN1_9ZZZZ</name>
<dbReference type="NCBIfam" id="TIGR01230">
    <property type="entry name" value="agmatinase"/>
    <property type="match status" value="1"/>
</dbReference>
<reference evidence="4" key="1">
    <citation type="submission" date="2018-05" db="EMBL/GenBank/DDBJ databases">
        <authorList>
            <person name="Lanie J.A."/>
            <person name="Ng W.-L."/>
            <person name="Kazmierczak K.M."/>
            <person name="Andrzejewski T.M."/>
            <person name="Davidsen T.M."/>
            <person name="Wayne K.J."/>
            <person name="Tettelin H."/>
            <person name="Glass J.I."/>
            <person name="Rusch D."/>
            <person name="Podicherti R."/>
            <person name="Tsui H.-C.T."/>
            <person name="Winkler M.E."/>
        </authorList>
    </citation>
    <scope>NUCLEOTIDE SEQUENCE</scope>
</reference>
<dbReference type="PRINTS" id="PR00116">
    <property type="entry name" value="ARGINASE"/>
</dbReference>
<dbReference type="SUPFAM" id="SSF52768">
    <property type="entry name" value="Arginase/deacetylase"/>
    <property type="match status" value="1"/>
</dbReference>
<sequence length="323" mass="34856">MLKYESFNDPMQRPRYTGLATFMRSPYREDVDGVEVGLVGVPFDGGVTNRPGARHGPREIRNQSSLIRRLNQASGISPHDICSVADVGDAWVQSPFNLESSLDEIATFYRHLHTAGVVPVSAGGDHSVTLPILRGIAAANPVGLIHFDAHCDTGDDYLGSKFHHGAPFRRAAEEGLIDPKRTIQIGIRGSLNDLDIWKFSHDSGMRVIYMEEFYEMGVKAVVSEIHRVVGEGPCYLTFDVDGLDPVYAPGTGTPEVGGFSTVEAQLMIRGTRGLNLIGGDVVEVAPPFDPSGTTALTGATMMFEILCVVADAVATRRQSSPAS</sequence>
<dbReference type="GO" id="GO:0008783">
    <property type="term" value="F:agmatinase activity"/>
    <property type="evidence" value="ECO:0007669"/>
    <property type="project" value="TreeGrafter"/>
</dbReference>
<dbReference type="PANTHER" id="PTHR11358:SF26">
    <property type="entry name" value="GUANIDINO ACID HYDROLASE, MITOCHONDRIAL"/>
    <property type="match status" value="1"/>
</dbReference>
<evidence type="ECO:0000256" key="2">
    <source>
        <dbReference type="ARBA" id="ARBA00022723"/>
    </source>
</evidence>
<keyword evidence="3" id="KW-0378">Hydrolase</keyword>
<dbReference type="InterPro" id="IPR023696">
    <property type="entry name" value="Ureohydrolase_dom_sf"/>
</dbReference>
<dbReference type="PANTHER" id="PTHR11358">
    <property type="entry name" value="ARGINASE/AGMATINASE"/>
    <property type="match status" value="1"/>
</dbReference>
<evidence type="ECO:0008006" key="5">
    <source>
        <dbReference type="Google" id="ProtNLM"/>
    </source>
</evidence>
<dbReference type="PROSITE" id="PS51409">
    <property type="entry name" value="ARGINASE_2"/>
    <property type="match status" value="1"/>
</dbReference>
<gene>
    <name evidence="4" type="ORF">METZ01_LOCUS71906</name>
</gene>
<dbReference type="CDD" id="cd11592">
    <property type="entry name" value="Agmatinase_PAH"/>
    <property type="match status" value="1"/>
</dbReference>
<dbReference type="EMBL" id="UINC01005098">
    <property type="protein sequence ID" value="SVA19052.1"/>
    <property type="molecule type" value="Genomic_DNA"/>
</dbReference>
<comment type="similarity">
    <text evidence="1">Belongs to the arginase family. Agmatinase subfamily.</text>
</comment>
<evidence type="ECO:0000256" key="1">
    <source>
        <dbReference type="ARBA" id="ARBA00009227"/>
    </source>
</evidence>
<accession>A0A381TSN1</accession>
<keyword evidence="2" id="KW-0479">Metal-binding</keyword>
<dbReference type="Pfam" id="PF00491">
    <property type="entry name" value="Arginase"/>
    <property type="match status" value="1"/>
</dbReference>
<dbReference type="InterPro" id="IPR006035">
    <property type="entry name" value="Ureohydrolase"/>
</dbReference>
<protein>
    <recommendedName>
        <fullName evidence="5">Agmatinase</fullName>
    </recommendedName>
</protein>
<evidence type="ECO:0000256" key="3">
    <source>
        <dbReference type="ARBA" id="ARBA00022801"/>
    </source>
</evidence>
<dbReference type="InterPro" id="IPR020855">
    <property type="entry name" value="Ureohydrolase_Mn_BS"/>
</dbReference>
<evidence type="ECO:0000313" key="4">
    <source>
        <dbReference type="EMBL" id="SVA19052.1"/>
    </source>
</evidence>